<dbReference type="Pfam" id="PF07992">
    <property type="entry name" value="Pyr_redox_2"/>
    <property type="match status" value="1"/>
</dbReference>
<dbReference type="PRINTS" id="PR00368">
    <property type="entry name" value="FADPNR"/>
</dbReference>
<evidence type="ECO:0000259" key="11">
    <source>
        <dbReference type="Pfam" id="PF07992"/>
    </source>
</evidence>
<keyword evidence="5 9" id="KW-0560">Oxidoreductase</keyword>
<feature type="domain" description="FAD/NAD(P)-binding" evidence="11">
    <location>
        <begin position="11"/>
        <end position="329"/>
    </location>
</feature>
<evidence type="ECO:0000256" key="1">
    <source>
        <dbReference type="ARBA" id="ARBA00001974"/>
    </source>
</evidence>
<dbReference type="InterPro" id="IPR016156">
    <property type="entry name" value="FAD/NAD-linked_Rdtase_dimer_sf"/>
</dbReference>
<keyword evidence="8 9" id="KW-0676">Redox-active center</keyword>
<dbReference type="Proteomes" id="UP001377337">
    <property type="component" value="Chromosome"/>
</dbReference>
<reference evidence="12 13" key="1">
    <citation type="submission" date="2024-02" db="EMBL/GenBank/DDBJ databases">
        <title>Seven novel Bacillus-like species.</title>
        <authorList>
            <person name="Liu G."/>
        </authorList>
    </citation>
    <scope>NUCLEOTIDE SEQUENCE [LARGE SCALE GENOMIC DNA]</scope>
    <source>
        <strain evidence="12 13">FJAT-52054</strain>
    </source>
</reference>
<dbReference type="PROSITE" id="PS00076">
    <property type="entry name" value="PYRIDINE_REDOX_1"/>
    <property type="match status" value="1"/>
</dbReference>
<dbReference type="EMBL" id="CP147407">
    <property type="protein sequence ID" value="WXB97323.1"/>
    <property type="molecule type" value="Genomic_DNA"/>
</dbReference>
<evidence type="ECO:0000256" key="4">
    <source>
        <dbReference type="ARBA" id="ARBA00022827"/>
    </source>
</evidence>
<evidence type="ECO:0000259" key="10">
    <source>
        <dbReference type="Pfam" id="PF02852"/>
    </source>
</evidence>
<evidence type="ECO:0000256" key="7">
    <source>
        <dbReference type="ARBA" id="ARBA00023157"/>
    </source>
</evidence>
<evidence type="ECO:0000256" key="8">
    <source>
        <dbReference type="ARBA" id="ARBA00023284"/>
    </source>
</evidence>
<evidence type="ECO:0000256" key="2">
    <source>
        <dbReference type="ARBA" id="ARBA00007532"/>
    </source>
</evidence>
<dbReference type="InterPro" id="IPR004099">
    <property type="entry name" value="Pyr_nucl-diS_OxRdtase_dimer"/>
</dbReference>
<sequence length="477" mass="50969">MVVGELAQERELVIIGGGPGGYTAAIRAAQLGKEVTLVEKGDLGGVCLNQGCIPSKVLAHVSAKYGELSKMGGLGISMSHVSFDLSQTAEYKNQVTANLRKGVEALCRQHKVELIRGKASFLSDDRIGVENGDDFQVYSFKAAIIAAGTSPVSHPAAAVDPPYILDSRSLYSLESLPEHLILYGNDYTAIEAAFSYRSLGSEVTLVHEHGFSGLDASIEKELIRVMKKTKIKWKQGMELKQALKQEGTLKAVFKADDGTELEIEGTHLYLQTEFQGNSEELGLNRLGIKTDSRGFVEIDRECRTSRSHIWAIGDITGGIQLAVKAISQGKAAAASIAGLPAEWNDGFIPMVIRSQPPIACAGLTEEEAKAGGHKVKTGMFSFAGNGFASLSGQKDGIAKVVSDAENEVILGVHLIGNGAAELISTGITSLEMAAREEDLSFPLYPHPSMNEGLLEAVEDLAGLAIHKPPSKELARQR</sequence>
<dbReference type="PANTHER" id="PTHR22912">
    <property type="entry name" value="DISULFIDE OXIDOREDUCTASE"/>
    <property type="match status" value="1"/>
</dbReference>
<feature type="domain" description="Pyridine nucleotide-disulphide oxidoreductase dimerisation" evidence="10">
    <location>
        <begin position="348"/>
        <end position="456"/>
    </location>
</feature>
<dbReference type="Gene3D" id="3.50.50.60">
    <property type="entry name" value="FAD/NAD(P)-binding domain"/>
    <property type="match status" value="2"/>
</dbReference>
<evidence type="ECO:0000256" key="3">
    <source>
        <dbReference type="ARBA" id="ARBA00022630"/>
    </source>
</evidence>
<keyword evidence="4 9" id="KW-0274">FAD</keyword>
<protein>
    <submittedName>
        <fullName evidence="12">FAD-dependent oxidoreductase</fullName>
    </submittedName>
</protein>
<proteinExistence type="inferred from homology"/>
<dbReference type="SUPFAM" id="SSF55424">
    <property type="entry name" value="FAD/NAD-linked reductases, dimerisation (C-terminal) domain"/>
    <property type="match status" value="1"/>
</dbReference>
<comment type="cofactor">
    <cofactor evidence="1">
        <name>FAD</name>
        <dbReference type="ChEBI" id="CHEBI:57692"/>
    </cofactor>
</comment>
<dbReference type="InterPro" id="IPR001100">
    <property type="entry name" value="Pyr_nuc-diS_OxRdtase"/>
</dbReference>
<dbReference type="PIRSF" id="PIRSF000350">
    <property type="entry name" value="Mercury_reductase_MerA"/>
    <property type="match status" value="1"/>
</dbReference>
<dbReference type="RefSeq" id="WP_338779634.1">
    <property type="nucleotide sequence ID" value="NZ_CP147407.1"/>
</dbReference>
<dbReference type="Gene3D" id="3.30.390.30">
    <property type="match status" value="1"/>
</dbReference>
<organism evidence="12 13">
    <name type="scientific">Metabacillus sediminis</name>
    <dbReference type="NCBI Taxonomy" id="3117746"/>
    <lineage>
        <taxon>Bacteria</taxon>
        <taxon>Bacillati</taxon>
        <taxon>Bacillota</taxon>
        <taxon>Bacilli</taxon>
        <taxon>Bacillales</taxon>
        <taxon>Bacillaceae</taxon>
        <taxon>Metabacillus</taxon>
    </lineage>
</organism>
<dbReference type="SUPFAM" id="SSF51905">
    <property type="entry name" value="FAD/NAD(P)-binding domain"/>
    <property type="match status" value="1"/>
</dbReference>
<dbReference type="InterPro" id="IPR050151">
    <property type="entry name" value="Class-I_Pyr_Nuc-Dis_Oxidored"/>
</dbReference>
<keyword evidence="6" id="KW-0520">NAD</keyword>
<dbReference type="Pfam" id="PF02852">
    <property type="entry name" value="Pyr_redox_dim"/>
    <property type="match status" value="1"/>
</dbReference>
<evidence type="ECO:0000313" key="13">
    <source>
        <dbReference type="Proteomes" id="UP001377337"/>
    </source>
</evidence>
<evidence type="ECO:0000256" key="5">
    <source>
        <dbReference type="ARBA" id="ARBA00023002"/>
    </source>
</evidence>
<evidence type="ECO:0000256" key="6">
    <source>
        <dbReference type="ARBA" id="ARBA00023027"/>
    </source>
</evidence>
<name>A0ABZ2NHR8_9BACI</name>
<dbReference type="InterPro" id="IPR023753">
    <property type="entry name" value="FAD/NAD-binding_dom"/>
</dbReference>
<dbReference type="InterPro" id="IPR012999">
    <property type="entry name" value="Pyr_OxRdtase_I_AS"/>
</dbReference>
<dbReference type="InterPro" id="IPR036188">
    <property type="entry name" value="FAD/NAD-bd_sf"/>
</dbReference>
<dbReference type="PANTHER" id="PTHR22912:SF151">
    <property type="entry name" value="DIHYDROLIPOYL DEHYDROGENASE, MITOCHONDRIAL"/>
    <property type="match status" value="1"/>
</dbReference>
<comment type="similarity">
    <text evidence="2 9">Belongs to the class-I pyridine nucleotide-disulfide oxidoreductase family.</text>
</comment>
<evidence type="ECO:0000256" key="9">
    <source>
        <dbReference type="RuleBase" id="RU003691"/>
    </source>
</evidence>
<evidence type="ECO:0000313" key="12">
    <source>
        <dbReference type="EMBL" id="WXB97323.1"/>
    </source>
</evidence>
<keyword evidence="7" id="KW-1015">Disulfide bond</keyword>
<dbReference type="PRINTS" id="PR00411">
    <property type="entry name" value="PNDRDTASEI"/>
</dbReference>
<keyword evidence="3 9" id="KW-0285">Flavoprotein</keyword>
<accession>A0ABZ2NHR8</accession>
<gene>
    <name evidence="12" type="ORF">WCV65_02110</name>
</gene>
<keyword evidence="13" id="KW-1185">Reference proteome</keyword>